<dbReference type="InterPro" id="IPR036844">
    <property type="entry name" value="Hint_dom_sf"/>
</dbReference>
<organism evidence="2">
    <name type="scientific">Siphoviridae sp. ctvok7</name>
    <dbReference type="NCBI Taxonomy" id="2827596"/>
    <lineage>
        <taxon>Viruses</taxon>
        <taxon>Duplodnaviria</taxon>
        <taxon>Heunggongvirae</taxon>
        <taxon>Uroviricota</taxon>
        <taxon>Caudoviricetes</taxon>
    </lineage>
</organism>
<dbReference type="SUPFAM" id="SSF51294">
    <property type="entry name" value="Hedgehog/intein (Hint) domain"/>
    <property type="match status" value="1"/>
</dbReference>
<dbReference type="InterPro" id="IPR003587">
    <property type="entry name" value="Hint_dom_N"/>
</dbReference>
<accession>A0A8S5LLM6</accession>
<sequence length="497" mass="56525">MDGLSEKQNQIMDFPYLGYDALICDGAVRSGKTSIMSLSFFLWAMGNFNGCAFAFCGKSVGAVERNIVTPLLSVAYLKRNFDVKYNRGDHVIVARRGVRENRFYLFGGKDESSYMLIQGITLAGVLLDEVALMPRSFVEQALARCSVSGAKFWFNCNPENPLHWFRQEWILKAPEKNALHLHFLMDDNPGLDGATRQRYKNMYSGVFYQRYILGQWVMSEGLIYDMFDHTENTYRDAPPSMVHISQRYIACDYGTSNPTVFLDIYDDGEHIRVDREYRWDSRKERRQKTDQEYADDFTSFMGDTPCTVLVDPSAASFIVALRQRGVYVREADNDVLDGIRKVGVLFQRRAILVNESCAGLLDELGTYMWDDKAALRGEEKPVKQNDHCLTGDTLVDTTSGPVPIKDLVGKSGMVYCTDGEKREIRGFADVRKTQEEAEVFEIVLENGKTVKATAEHPFLTQRGWVTLKDLRTDDKIACIGGIYGEDCVQRRQKDSLF</sequence>
<dbReference type="Gene3D" id="3.40.50.300">
    <property type="entry name" value="P-loop containing nucleotide triphosphate hydrolases"/>
    <property type="match status" value="1"/>
</dbReference>
<dbReference type="InterPro" id="IPR006141">
    <property type="entry name" value="Intein_N"/>
</dbReference>
<dbReference type="InterPro" id="IPR027417">
    <property type="entry name" value="P-loop_NTPase"/>
</dbReference>
<dbReference type="Gene3D" id="2.170.16.10">
    <property type="entry name" value="Hedgehog/Intein (Hint) domain"/>
    <property type="match status" value="1"/>
</dbReference>
<evidence type="ECO:0000259" key="1">
    <source>
        <dbReference type="SMART" id="SM00306"/>
    </source>
</evidence>
<dbReference type="Pfam" id="PF03237">
    <property type="entry name" value="Terminase_6N"/>
    <property type="match status" value="1"/>
</dbReference>
<proteinExistence type="predicted"/>
<dbReference type="Gene3D" id="3.30.420.280">
    <property type="match status" value="1"/>
</dbReference>
<dbReference type="EMBL" id="BK015871">
    <property type="protein sequence ID" value="DAD70857.1"/>
    <property type="molecule type" value="Genomic_DNA"/>
</dbReference>
<dbReference type="NCBIfam" id="TIGR01547">
    <property type="entry name" value="phage_term_2"/>
    <property type="match status" value="1"/>
</dbReference>
<reference evidence="2" key="1">
    <citation type="journal article" date="2021" name="Proc. Natl. Acad. Sci. U.S.A.">
        <title>A Catalog of Tens of Thousands of Viruses from Human Metagenomes Reveals Hidden Associations with Chronic Diseases.</title>
        <authorList>
            <person name="Tisza M.J."/>
            <person name="Buck C.B."/>
        </authorList>
    </citation>
    <scope>NUCLEOTIDE SEQUENCE</scope>
    <source>
        <strain evidence="2">Ctvok7</strain>
    </source>
</reference>
<dbReference type="InterPro" id="IPR006437">
    <property type="entry name" value="Phage_terminase_lsu"/>
</dbReference>
<dbReference type="PROSITE" id="PS50817">
    <property type="entry name" value="INTEIN_N_TER"/>
    <property type="match status" value="1"/>
</dbReference>
<dbReference type="SMART" id="SM00306">
    <property type="entry name" value="HintN"/>
    <property type="match status" value="1"/>
</dbReference>
<evidence type="ECO:0000313" key="2">
    <source>
        <dbReference type="EMBL" id="DAD70857.1"/>
    </source>
</evidence>
<name>A0A8S5LLM6_9CAUD</name>
<protein>
    <submittedName>
        <fullName evidence="2">Large terminase</fullName>
    </submittedName>
</protein>
<dbReference type="CDD" id="cd00081">
    <property type="entry name" value="Hint"/>
    <property type="match status" value="1"/>
</dbReference>
<dbReference type="NCBIfam" id="TIGR01445">
    <property type="entry name" value="intein_Nterm"/>
    <property type="match status" value="1"/>
</dbReference>
<dbReference type="GO" id="GO:0016539">
    <property type="term" value="P:intein-mediated protein splicing"/>
    <property type="evidence" value="ECO:0007669"/>
    <property type="project" value="InterPro"/>
</dbReference>
<feature type="domain" description="Hint" evidence="1">
    <location>
        <begin position="386"/>
        <end position="480"/>
    </location>
</feature>